<keyword evidence="2" id="KW-0442">Lipid degradation</keyword>
<keyword evidence="1" id="KW-0378">Hydrolase</keyword>
<dbReference type="AlphaFoldDB" id="A0A2W4ZW03"/>
<evidence type="ECO:0000313" key="4">
    <source>
        <dbReference type="EMBL" id="PZO86470.1"/>
    </source>
</evidence>
<dbReference type="SUPFAM" id="SSF53474">
    <property type="entry name" value="alpha/beta-Hydrolases"/>
    <property type="match status" value="1"/>
</dbReference>
<evidence type="ECO:0000256" key="3">
    <source>
        <dbReference type="ARBA" id="ARBA00023098"/>
    </source>
</evidence>
<comment type="caution">
    <text evidence="4">The sequence shown here is derived from an EMBL/GenBank/DDBJ whole genome shotgun (WGS) entry which is preliminary data.</text>
</comment>
<reference evidence="4 5" key="1">
    <citation type="submission" date="2017-08" db="EMBL/GenBank/DDBJ databases">
        <title>Infants hospitalized years apart are colonized by the same room-sourced microbial strains.</title>
        <authorList>
            <person name="Brooks B."/>
            <person name="Olm M.R."/>
            <person name="Firek B.A."/>
            <person name="Baker R."/>
            <person name="Thomas B.C."/>
            <person name="Morowitz M.J."/>
            <person name="Banfield J.F."/>
        </authorList>
    </citation>
    <scope>NUCLEOTIDE SEQUENCE [LARGE SCALE GENOMIC DNA]</scope>
    <source>
        <strain evidence="4">S2_018_000_R2_104</strain>
    </source>
</reference>
<sequence>MTAFWRDGLTADHEPHPVRMVRGTLTDSSRGNRSINIKMYYPDVASLTHIPLIVWSHGLGGSIDGASFISRYMTSQGYSVLHVQHPGTDSSLWEGKPGHAWDIIRATPIPRSATIARFADVPFVLDHLPDWMAQNHPHLAAQIDMSNMGMSGHSLGSLTTQVLMGQRFPDENGFLENYADARFKCGILYSPIPEFRITGDLPYDIYGTIKRPLFHMTGTEDSSPVEGFEYQRRLEVYDNSPDEKYLLILNHGDHMIYNGSRGKLGQTPYRELHEKLIKISSLAYWDAKLKGDQKAQEWLTGGGFATYLNGDGEFRHEK</sequence>
<keyword evidence="3" id="KW-0443">Lipid metabolism</keyword>
<dbReference type="GO" id="GO:0016042">
    <property type="term" value="P:lipid catabolic process"/>
    <property type="evidence" value="ECO:0007669"/>
    <property type="project" value="UniProtKB-KW"/>
</dbReference>
<evidence type="ECO:0000313" key="5">
    <source>
        <dbReference type="Proteomes" id="UP000249557"/>
    </source>
</evidence>
<organism evidence="4 5">
    <name type="scientific">Micavibrio aeruginosavorus</name>
    <dbReference type="NCBI Taxonomy" id="349221"/>
    <lineage>
        <taxon>Bacteria</taxon>
        <taxon>Pseudomonadati</taxon>
        <taxon>Bdellovibrionota</taxon>
        <taxon>Bdellovibrionia</taxon>
        <taxon>Bdellovibrionales</taxon>
        <taxon>Pseudobdellovibrionaceae</taxon>
        <taxon>Micavibrio</taxon>
    </lineage>
</organism>
<dbReference type="PANTHER" id="PTHR10272">
    <property type="entry name" value="PLATELET-ACTIVATING FACTOR ACETYLHYDROLASE"/>
    <property type="match status" value="1"/>
</dbReference>
<dbReference type="EMBL" id="QFNK01000116">
    <property type="protein sequence ID" value="PZO86470.1"/>
    <property type="molecule type" value="Genomic_DNA"/>
</dbReference>
<proteinExistence type="predicted"/>
<dbReference type="PANTHER" id="PTHR10272:SF0">
    <property type="entry name" value="PLATELET-ACTIVATING FACTOR ACETYLHYDROLASE"/>
    <property type="match status" value="1"/>
</dbReference>
<accession>A0A2W4ZW03</accession>
<dbReference type="GO" id="GO:0003847">
    <property type="term" value="F:1-alkyl-2-acetylglycerophosphocholine esterase activity"/>
    <property type="evidence" value="ECO:0007669"/>
    <property type="project" value="TreeGrafter"/>
</dbReference>
<protein>
    <recommendedName>
        <fullName evidence="6">Acetylhydrolase</fullName>
    </recommendedName>
</protein>
<name>A0A2W4ZW03_9BACT</name>
<dbReference type="Gene3D" id="3.40.50.1820">
    <property type="entry name" value="alpha/beta hydrolase"/>
    <property type="match status" value="1"/>
</dbReference>
<evidence type="ECO:0000256" key="2">
    <source>
        <dbReference type="ARBA" id="ARBA00022963"/>
    </source>
</evidence>
<gene>
    <name evidence="4" type="ORF">DI626_06500</name>
</gene>
<evidence type="ECO:0008006" key="6">
    <source>
        <dbReference type="Google" id="ProtNLM"/>
    </source>
</evidence>
<dbReference type="InterPro" id="IPR029058">
    <property type="entry name" value="AB_hydrolase_fold"/>
</dbReference>
<evidence type="ECO:0000256" key="1">
    <source>
        <dbReference type="ARBA" id="ARBA00022801"/>
    </source>
</evidence>
<dbReference type="Proteomes" id="UP000249557">
    <property type="component" value="Unassembled WGS sequence"/>
</dbReference>